<proteinExistence type="inferred from homology"/>
<dbReference type="InterPro" id="IPR002645">
    <property type="entry name" value="STAS_dom"/>
</dbReference>
<dbReference type="eggNOG" id="COG1366">
    <property type="taxonomic scope" value="Bacteria"/>
</dbReference>
<dbReference type="CDD" id="cd07043">
    <property type="entry name" value="STAS_anti-anti-sigma_factors"/>
    <property type="match status" value="1"/>
</dbReference>
<dbReference type="KEGG" id="sus:Acid_4696"/>
<evidence type="ECO:0000313" key="4">
    <source>
        <dbReference type="EMBL" id="ABJ85655.1"/>
    </source>
</evidence>
<comment type="similarity">
    <text evidence="1 2">Belongs to the anti-sigma-factor antagonist family.</text>
</comment>
<dbReference type="HOGENOM" id="CLU_115403_6_4_0"/>
<feature type="domain" description="STAS" evidence="3">
    <location>
        <begin position="4"/>
        <end position="114"/>
    </location>
</feature>
<dbReference type="OrthoDB" id="129620at2"/>
<dbReference type="Gene3D" id="3.30.750.24">
    <property type="entry name" value="STAS domain"/>
    <property type="match status" value="1"/>
</dbReference>
<dbReference type="PANTHER" id="PTHR33495">
    <property type="entry name" value="ANTI-SIGMA FACTOR ANTAGONIST TM_1081-RELATED-RELATED"/>
    <property type="match status" value="1"/>
</dbReference>
<gene>
    <name evidence="4" type="ordered locus">Acid_4696</name>
</gene>
<dbReference type="SUPFAM" id="SSF52091">
    <property type="entry name" value="SpoIIaa-like"/>
    <property type="match status" value="1"/>
</dbReference>
<dbReference type="EMBL" id="CP000473">
    <property type="protein sequence ID" value="ABJ85655.1"/>
    <property type="molecule type" value="Genomic_DNA"/>
</dbReference>
<dbReference type="PROSITE" id="PS50801">
    <property type="entry name" value="STAS"/>
    <property type="match status" value="1"/>
</dbReference>
<name>Q01XG0_SOLUE</name>
<evidence type="ECO:0000259" key="3">
    <source>
        <dbReference type="PROSITE" id="PS50801"/>
    </source>
</evidence>
<sequence length="114" mass="12040">MLLHIVEREMAPDITVVELTGRLALGRESQRIEALVEELSKKPSRKVIFDLTGVDYIDSAGIGMVALASGKLKESGGTLALVAPEGRVLQLLNLTQMGMIVKVCPTLAAAAAAV</sequence>
<dbReference type="InterPro" id="IPR036513">
    <property type="entry name" value="STAS_dom_sf"/>
</dbReference>
<dbReference type="GO" id="GO:0043856">
    <property type="term" value="F:anti-sigma factor antagonist activity"/>
    <property type="evidence" value="ECO:0007669"/>
    <property type="project" value="InterPro"/>
</dbReference>
<evidence type="ECO:0000256" key="2">
    <source>
        <dbReference type="RuleBase" id="RU003749"/>
    </source>
</evidence>
<dbReference type="STRING" id="234267.Acid_4696"/>
<dbReference type="NCBIfam" id="TIGR00377">
    <property type="entry name" value="ant_ant_sig"/>
    <property type="match status" value="1"/>
</dbReference>
<dbReference type="AlphaFoldDB" id="Q01XG0"/>
<organism evidence="4">
    <name type="scientific">Solibacter usitatus (strain Ellin6076)</name>
    <dbReference type="NCBI Taxonomy" id="234267"/>
    <lineage>
        <taxon>Bacteria</taxon>
        <taxon>Pseudomonadati</taxon>
        <taxon>Acidobacteriota</taxon>
        <taxon>Terriglobia</taxon>
        <taxon>Bryobacterales</taxon>
        <taxon>Solibacteraceae</taxon>
        <taxon>Candidatus Solibacter</taxon>
    </lineage>
</organism>
<dbReference type="InterPro" id="IPR003658">
    <property type="entry name" value="Anti-sigma_ant"/>
</dbReference>
<evidence type="ECO:0000256" key="1">
    <source>
        <dbReference type="ARBA" id="ARBA00009013"/>
    </source>
</evidence>
<dbReference type="Pfam" id="PF01740">
    <property type="entry name" value="STAS"/>
    <property type="match status" value="1"/>
</dbReference>
<protein>
    <recommendedName>
        <fullName evidence="2">Anti-sigma factor antagonist</fullName>
    </recommendedName>
</protein>
<reference evidence="4" key="1">
    <citation type="submission" date="2006-10" db="EMBL/GenBank/DDBJ databases">
        <title>Complete sequence of Solibacter usitatus Ellin6076.</title>
        <authorList>
            <consortium name="US DOE Joint Genome Institute"/>
            <person name="Copeland A."/>
            <person name="Lucas S."/>
            <person name="Lapidus A."/>
            <person name="Barry K."/>
            <person name="Detter J.C."/>
            <person name="Glavina del Rio T."/>
            <person name="Hammon N."/>
            <person name="Israni S."/>
            <person name="Dalin E."/>
            <person name="Tice H."/>
            <person name="Pitluck S."/>
            <person name="Thompson L.S."/>
            <person name="Brettin T."/>
            <person name="Bruce D."/>
            <person name="Han C."/>
            <person name="Tapia R."/>
            <person name="Gilna P."/>
            <person name="Schmutz J."/>
            <person name="Larimer F."/>
            <person name="Land M."/>
            <person name="Hauser L."/>
            <person name="Kyrpides N."/>
            <person name="Mikhailova N."/>
            <person name="Janssen P.H."/>
            <person name="Kuske C.R."/>
            <person name="Richardson P."/>
        </authorList>
    </citation>
    <scope>NUCLEOTIDE SEQUENCE</scope>
    <source>
        <strain evidence="4">Ellin6076</strain>
    </source>
</reference>
<dbReference type="InParanoid" id="Q01XG0"/>
<dbReference type="PANTHER" id="PTHR33495:SF2">
    <property type="entry name" value="ANTI-SIGMA FACTOR ANTAGONIST TM_1081-RELATED"/>
    <property type="match status" value="1"/>
</dbReference>
<accession>Q01XG0</accession>